<comment type="catalytic activity">
    <reaction evidence="9 10">
        <text>hydrogencarbonate + H(+) = CO2 + H2O</text>
        <dbReference type="Rhea" id="RHEA:10748"/>
        <dbReference type="ChEBI" id="CHEBI:15377"/>
        <dbReference type="ChEBI" id="CHEBI:15378"/>
        <dbReference type="ChEBI" id="CHEBI:16526"/>
        <dbReference type="ChEBI" id="CHEBI:17544"/>
        <dbReference type="EC" id="4.2.1.1"/>
    </reaction>
</comment>
<reference evidence="12 13" key="1">
    <citation type="journal article" date="2016" name="C (Basel)">
        <title>Selective Growth of and Electricity Production by Marine Exoelectrogenic Bacteria in Self-Aggregated Hydrogel of Microbially Reduced Graphene Oxide.</title>
        <authorList>
            <person name="Yoshida N."/>
            <person name="Goto Y."/>
            <person name="Miyata Y."/>
        </authorList>
    </citation>
    <scope>NUCLEOTIDE SEQUENCE [LARGE SCALE GENOMIC DNA]</scope>
    <source>
        <strain evidence="12 13">NIT-T3</strain>
    </source>
</reference>
<dbReference type="InterPro" id="IPR036398">
    <property type="entry name" value="CA_dom_sf"/>
</dbReference>
<protein>
    <recommendedName>
        <fullName evidence="5 10">Carbonic anhydrase</fullName>
        <ecNumber evidence="4 10">4.2.1.1</ecNumber>
    </recommendedName>
</protein>
<organism evidence="12 13">
    <name type="scientific">Desulfuromonas versatilis</name>
    <dbReference type="NCBI Taxonomy" id="2802975"/>
    <lineage>
        <taxon>Bacteria</taxon>
        <taxon>Pseudomonadati</taxon>
        <taxon>Thermodesulfobacteriota</taxon>
        <taxon>Desulfuromonadia</taxon>
        <taxon>Desulfuromonadales</taxon>
        <taxon>Desulfuromonadaceae</taxon>
        <taxon>Desulfuromonas</taxon>
    </lineage>
</organism>
<dbReference type="SUPFAM" id="SSF51069">
    <property type="entry name" value="Carbonic anhydrase"/>
    <property type="match status" value="1"/>
</dbReference>
<evidence type="ECO:0000256" key="6">
    <source>
        <dbReference type="ARBA" id="ARBA00022723"/>
    </source>
</evidence>
<evidence type="ECO:0000256" key="3">
    <source>
        <dbReference type="ARBA" id="ARBA00010718"/>
    </source>
</evidence>
<dbReference type="Gene3D" id="3.10.200.10">
    <property type="entry name" value="Alpha carbonic anhydrase"/>
    <property type="match status" value="1"/>
</dbReference>
<comment type="function">
    <text evidence="2 10">Reversible hydration of carbon dioxide.</text>
</comment>
<feature type="chain" id="PRO_5044959572" description="Carbonic anhydrase" evidence="10">
    <location>
        <begin position="22"/>
        <end position="255"/>
    </location>
</feature>
<dbReference type="InterPro" id="IPR041891">
    <property type="entry name" value="Alpha_CA_prokaryot-like"/>
</dbReference>
<dbReference type="CDD" id="cd03124">
    <property type="entry name" value="alpha_CA_prokaryotic_like"/>
    <property type="match status" value="1"/>
</dbReference>
<dbReference type="PROSITE" id="PS00162">
    <property type="entry name" value="ALPHA_CA_1"/>
    <property type="match status" value="1"/>
</dbReference>
<dbReference type="InterPro" id="IPR023561">
    <property type="entry name" value="Carbonic_anhydrase_a-class"/>
</dbReference>
<accession>A0ABM8HRL8</accession>
<keyword evidence="8 10" id="KW-0456">Lyase</keyword>
<dbReference type="PROSITE" id="PS51144">
    <property type="entry name" value="ALPHA_CA_2"/>
    <property type="match status" value="1"/>
</dbReference>
<feature type="signal peptide" evidence="10">
    <location>
        <begin position="1"/>
        <end position="21"/>
    </location>
</feature>
<comment type="similarity">
    <text evidence="3 10">Belongs to the alpha-carbonic anhydrase family.</text>
</comment>
<dbReference type="PANTHER" id="PTHR18952:SF265">
    <property type="entry name" value="CARBONIC ANHYDRASE"/>
    <property type="match status" value="1"/>
</dbReference>
<dbReference type="InterPro" id="IPR018338">
    <property type="entry name" value="Carbonic_anhydrase_a-class_CS"/>
</dbReference>
<name>A0ABM8HRL8_9BACT</name>
<dbReference type="Pfam" id="PF00194">
    <property type="entry name" value="Carb_anhydrase"/>
    <property type="match status" value="1"/>
</dbReference>
<dbReference type="SMART" id="SM01057">
    <property type="entry name" value="Carb_anhydrase"/>
    <property type="match status" value="1"/>
</dbReference>
<evidence type="ECO:0000259" key="11">
    <source>
        <dbReference type="PROSITE" id="PS51144"/>
    </source>
</evidence>
<dbReference type="EC" id="4.2.1.1" evidence="4 10"/>
<feature type="domain" description="Alpha-carbonic anhydrase" evidence="11">
    <location>
        <begin position="31"/>
        <end position="255"/>
    </location>
</feature>
<keyword evidence="6 10" id="KW-0479">Metal-binding</keyword>
<evidence type="ECO:0000256" key="10">
    <source>
        <dbReference type="RuleBase" id="RU367011"/>
    </source>
</evidence>
<evidence type="ECO:0000256" key="4">
    <source>
        <dbReference type="ARBA" id="ARBA00012925"/>
    </source>
</evidence>
<evidence type="ECO:0000256" key="1">
    <source>
        <dbReference type="ARBA" id="ARBA00001947"/>
    </source>
</evidence>
<dbReference type="InterPro" id="IPR001148">
    <property type="entry name" value="CA_dom"/>
</dbReference>
<dbReference type="Proteomes" id="UP001319827">
    <property type="component" value="Chromosome"/>
</dbReference>
<dbReference type="PANTHER" id="PTHR18952">
    <property type="entry name" value="CARBONIC ANHYDRASE"/>
    <property type="match status" value="1"/>
</dbReference>
<evidence type="ECO:0000313" key="13">
    <source>
        <dbReference type="Proteomes" id="UP001319827"/>
    </source>
</evidence>
<keyword evidence="7 10" id="KW-0862">Zinc</keyword>
<proteinExistence type="inferred from homology"/>
<evidence type="ECO:0000256" key="5">
    <source>
        <dbReference type="ARBA" id="ARBA00014628"/>
    </source>
</evidence>
<evidence type="ECO:0000256" key="2">
    <source>
        <dbReference type="ARBA" id="ARBA00002904"/>
    </source>
</evidence>
<evidence type="ECO:0000256" key="7">
    <source>
        <dbReference type="ARBA" id="ARBA00022833"/>
    </source>
</evidence>
<gene>
    <name evidence="12" type="ORF">DESUT3_03160</name>
</gene>
<dbReference type="RefSeq" id="WP_221250730.1">
    <property type="nucleotide sequence ID" value="NZ_AP024355.1"/>
</dbReference>
<keyword evidence="13" id="KW-1185">Reference proteome</keyword>
<sequence>MKKLLIGALIAALSCGGMAWASESGGHGGKPHWGYAGEGAPEHWGEMAPEFAACKDGQSQSPIDISVAEAEDVDLPVIDFSYQATPVKMVNNGHTIQVNYAPGSKITVAGQTYDLKQFHFHTLSENAVDGKLFPLEAHLVHADESGKLAVVGVLFDEGAANSVIEQLWTHMPALPNSDILVSNETVNVMEMLPESKDYYSWSGSLTTPPCTEGVKWMLLQQPMTVSAEQVKKFSELMHGHNNRPVQLLYGRTLQR</sequence>
<dbReference type="PROSITE" id="PS51257">
    <property type="entry name" value="PROKAR_LIPOPROTEIN"/>
    <property type="match status" value="1"/>
</dbReference>
<reference evidence="12 13" key="2">
    <citation type="journal article" date="2021" name="Int. J. Syst. Evol. Microbiol.">
        <title>Isolation and Polyphasic Characterization of Desulfuromonas versatilis sp. Nov., an Electrogenic Bacteria Capable of Versatile Metabolism Isolated from a Graphene Oxide-Reducing Enrichment Culture.</title>
        <authorList>
            <person name="Xie L."/>
            <person name="Yoshida N."/>
            <person name="Ishii S."/>
            <person name="Meng L."/>
        </authorList>
    </citation>
    <scope>NUCLEOTIDE SEQUENCE [LARGE SCALE GENOMIC DNA]</scope>
    <source>
        <strain evidence="12 13">NIT-T3</strain>
    </source>
</reference>
<evidence type="ECO:0000313" key="12">
    <source>
        <dbReference type="EMBL" id="BCR03247.1"/>
    </source>
</evidence>
<dbReference type="EMBL" id="AP024355">
    <property type="protein sequence ID" value="BCR03247.1"/>
    <property type="molecule type" value="Genomic_DNA"/>
</dbReference>
<keyword evidence="10" id="KW-0732">Signal</keyword>
<evidence type="ECO:0000256" key="9">
    <source>
        <dbReference type="ARBA" id="ARBA00048348"/>
    </source>
</evidence>
<comment type="cofactor">
    <cofactor evidence="1 10">
        <name>Zn(2+)</name>
        <dbReference type="ChEBI" id="CHEBI:29105"/>
    </cofactor>
</comment>
<evidence type="ECO:0000256" key="8">
    <source>
        <dbReference type="ARBA" id="ARBA00023239"/>
    </source>
</evidence>